<keyword evidence="2" id="KW-0805">Transcription regulation</keyword>
<dbReference type="InterPro" id="IPR005158">
    <property type="entry name" value="BTAD"/>
</dbReference>
<dbReference type="RefSeq" id="WP_131900235.1">
    <property type="nucleotide sequence ID" value="NZ_SMKZ01000054.1"/>
</dbReference>
<dbReference type="InParanoid" id="A0A4R5CIW7"/>
<dbReference type="GO" id="GO:0006355">
    <property type="term" value="P:regulation of DNA-templated transcription"/>
    <property type="evidence" value="ECO:0007669"/>
    <property type="project" value="InterPro"/>
</dbReference>
<dbReference type="InterPro" id="IPR051677">
    <property type="entry name" value="AfsR-DnrI-RedD_regulator"/>
</dbReference>
<dbReference type="AlphaFoldDB" id="A0A4R5CIW7"/>
<evidence type="ECO:0000256" key="3">
    <source>
        <dbReference type="ARBA" id="ARBA00023125"/>
    </source>
</evidence>
<dbReference type="SUPFAM" id="SSF46894">
    <property type="entry name" value="C-terminal effector domain of the bipartite response regulators"/>
    <property type="match status" value="1"/>
</dbReference>
<keyword evidence="3 5" id="KW-0238">DNA-binding</keyword>
<reference evidence="7 8" key="1">
    <citation type="submission" date="2019-03" db="EMBL/GenBank/DDBJ databases">
        <title>Draft genome sequences of novel Actinobacteria.</title>
        <authorList>
            <person name="Sahin N."/>
            <person name="Ay H."/>
            <person name="Saygin H."/>
        </authorList>
    </citation>
    <scope>NUCLEOTIDE SEQUENCE [LARGE SCALE GENOMIC DNA]</scope>
    <source>
        <strain evidence="7 8">5K138</strain>
    </source>
</reference>
<dbReference type="CDD" id="cd15831">
    <property type="entry name" value="BTAD"/>
    <property type="match status" value="1"/>
</dbReference>
<dbReference type="SMART" id="SM00028">
    <property type="entry name" value="TPR"/>
    <property type="match status" value="2"/>
</dbReference>
<dbReference type="InterPro" id="IPR019734">
    <property type="entry name" value="TPR_rpt"/>
</dbReference>
<gene>
    <name evidence="7" type="ORF">E1269_26470</name>
</gene>
<dbReference type="SUPFAM" id="SSF52540">
    <property type="entry name" value="P-loop containing nucleoside triphosphate hydrolases"/>
    <property type="match status" value="1"/>
</dbReference>
<comment type="caution">
    <text evidence="7">The sequence shown here is derived from an EMBL/GenBank/DDBJ whole genome shotgun (WGS) entry which is preliminary data.</text>
</comment>
<dbReference type="Gene3D" id="1.25.40.10">
    <property type="entry name" value="Tetratricopeptide repeat domain"/>
    <property type="match status" value="2"/>
</dbReference>
<comment type="similarity">
    <text evidence="1">Belongs to the AfsR/DnrI/RedD regulatory family.</text>
</comment>
<dbReference type="Pfam" id="PF13424">
    <property type="entry name" value="TPR_12"/>
    <property type="match status" value="1"/>
</dbReference>
<dbReference type="PANTHER" id="PTHR35807">
    <property type="entry name" value="TRANSCRIPTIONAL REGULATOR REDD-RELATED"/>
    <property type="match status" value="1"/>
</dbReference>
<keyword evidence="8" id="KW-1185">Reference proteome</keyword>
<dbReference type="GO" id="GO:0000160">
    <property type="term" value="P:phosphorelay signal transduction system"/>
    <property type="evidence" value="ECO:0007669"/>
    <property type="project" value="InterPro"/>
</dbReference>
<dbReference type="GO" id="GO:0003677">
    <property type="term" value="F:DNA binding"/>
    <property type="evidence" value="ECO:0007669"/>
    <property type="project" value="UniProtKB-UniRule"/>
</dbReference>
<dbReference type="Proteomes" id="UP000294739">
    <property type="component" value="Unassembled WGS sequence"/>
</dbReference>
<name>A0A4R5CIW7_9ACTN</name>
<evidence type="ECO:0000313" key="7">
    <source>
        <dbReference type="EMBL" id="TDE00162.1"/>
    </source>
</evidence>
<evidence type="ECO:0000256" key="4">
    <source>
        <dbReference type="ARBA" id="ARBA00023163"/>
    </source>
</evidence>
<accession>A0A4R5CIW7</accession>
<evidence type="ECO:0000256" key="5">
    <source>
        <dbReference type="PROSITE-ProRule" id="PRU01091"/>
    </source>
</evidence>
<evidence type="ECO:0000259" key="6">
    <source>
        <dbReference type="PROSITE" id="PS51755"/>
    </source>
</evidence>
<dbReference type="OrthoDB" id="4326794at2"/>
<sequence>MNTGRPDGDPTPGGLWMGLLGPFEVRRDGRPVQVTSDRLRGVLAVLAASAGRTVSLDLLGEYVWANQPPLNLRRTVQTLMARLRRLLPDEAIASRPGGYALVVEPDQVDVVRFEQLLGTAATAADPGSERRLLNRALGLWRGTPYDGAAVGRLATMEAVRLTEEYLAALERVTDLALAAGELPGQAASIRAAAELHPLRESLWARHLRILATSGRPAEALAAYETLRRRLVEELGTDPGAELQRIHAALLNPDRSGGDANSPADTLRLMNDVVRRPRQLPADVELVGRADEVEALDRALGIGGSGAPGAVVAAVTGQGGAGKTSLAVHWAHRRQAEFPDGQLFIDLRGFATGTPVEPAAALRLMLTGLGVPADQMPAGLDARVALYRTLTADRRLLVVLDNARDSEQVRPLLPGSSARVIVTSRGALRGLSAREGAGRVAVGELPAAEAEALLSARFGRHRLAVAPAAVAELAGFCGYLPLALVIAAEYVARRNDDDDRNAWNGVGHTAAADASARSAAHDALLELRDERGRLAALDAGDNDPAASVRSVLSWSYAALDPSTARMFRLVAHVVPLDFSAELAAAVAGLPLDRARQLLDHLVDMSLGSRSRGRYRLHDLVRVYAAAVAETEDSPADRDAASERALDWCLGSLHNAVELLKPGGHPAAEPAAPSDPVVRPLRFDDVTVARAWCDAERRGLELATRRAYDLGRYETAWRLSWELSRLLLLAAHSDEMVELAEIGVAAAKHVGDGPLYIALLHHGCAVDRPGRGPQAVALLTEALDRCRAAGDVGTESVVEMTLATTIFHVGDLDTALRHGEAALVAARRWQAGPRDTSLLTPNLAGCELNLGFVLIGLNRIRDGIVHTERALDLARENHNRTIESMALSNLAWSHQRRGDYAEAEAYCRKAQPVLREIGGTHVLIDVLLILVDVLMRTGRPDQARAAYDEGMALLGPADDPRAALFGTALKGELP</sequence>
<protein>
    <submittedName>
        <fullName evidence="7">Tetratricopeptide repeat protein</fullName>
    </submittedName>
</protein>
<dbReference type="InterPro" id="IPR027417">
    <property type="entry name" value="P-loop_NTPase"/>
</dbReference>
<evidence type="ECO:0000256" key="1">
    <source>
        <dbReference type="ARBA" id="ARBA00005820"/>
    </source>
</evidence>
<dbReference type="SMART" id="SM00862">
    <property type="entry name" value="Trans_reg_C"/>
    <property type="match status" value="1"/>
</dbReference>
<dbReference type="Gene3D" id="3.40.50.300">
    <property type="entry name" value="P-loop containing nucleotide triphosphate hydrolases"/>
    <property type="match status" value="1"/>
</dbReference>
<keyword evidence="4" id="KW-0804">Transcription</keyword>
<dbReference type="PRINTS" id="PR00364">
    <property type="entry name" value="DISEASERSIST"/>
</dbReference>
<feature type="domain" description="OmpR/PhoB-type" evidence="6">
    <location>
        <begin position="7"/>
        <end position="103"/>
    </location>
</feature>
<dbReference type="Pfam" id="PF03704">
    <property type="entry name" value="BTAD"/>
    <property type="match status" value="1"/>
</dbReference>
<dbReference type="PANTHER" id="PTHR35807:SF1">
    <property type="entry name" value="TRANSCRIPTIONAL REGULATOR REDD"/>
    <property type="match status" value="1"/>
</dbReference>
<dbReference type="InterPro" id="IPR016032">
    <property type="entry name" value="Sig_transdc_resp-reg_C-effctor"/>
</dbReference>
<dbReference type="PROSITE" id="PS51755">
    <property type="entry name" value="OMPR_PHOB"/>
    <property type="match status" value="1"/>
</dbReference>
<dbReference type="SUPFAM" id="SSF48452">
    <property type="entry name" value="TPR-like"/>
    <property type="match status" value="2"/>
</dbReference>
<evidence type="ECO:0000313" key="8">
    <source>
        <dbReference type="Proteomes" id="UP000294739"/>
    </source>
</evidence>
<dbReference type="InterPro" id="IPR011990">
    <property type="entry name" value="TPR-like_helical_dom_sf"/>
</dbReference>
<organism evidence="7 8">
    <name type="scientific">Jiangella asiatica</name>
    <dbReference type="NCBI Taxonomy" id="2530372"/>
    <lineage>
        <taxon>Bacteria</taxon>
        <taxon>Bacillati</taxon>
        <taxon>Actinomycetota</taxon>
        <taxon>Actinomycetes</taxon>
        <taxon>Jiangellales</taxon>
        <taxon>Jiangellaceae</taxon>
        <taxon>Jiangella</taxon>
    </lineage>
</organism>
<dbReference type="Gene3D" id="1.10.10.10">
    <property type="entry name" value="Winged helix-like DNA-binding domain superfamily/Winged helix DNA-binding domain"/>
    <property type="match status" value="1"/>
</dbReference>
<dbReference type="InterPro" id="IPR036388">
    <property type="entry name" value="WH-like_DNA-bd_sf"/>
</dbReference>
<proteinExistence type="inferred from homology"/>
<evidence type="ECO:0000256" key="2">
    <source>
        <dbReference type="ARBA" id="ARBA00023015"/>
    </source>
</evidence>
<dbReference type="InterPro" id="IPR001867">
    <property type="entry name" value="OmpR/PhoB-type_DNA-bd"/>
</dbReference>
<dbReference type="EMBL" id="SMKZ01000054">
    <property type="protein sequence ID" value="TDE00162.1"/>
    <property type="molecule type" value="Genomic_DNA"/>
</dbReference>
<feature type="DNA-binding region" description="OmpR/PhoB-type" evidence="5">
    <location>
        <begin position="7"/>
        <end position="103"/>
    </location>
</feature>
<dbReference type="SMART" id="SM01043">
    <property type="entry name" value="BTAD"/>
    <property type="match status" value="1"/>
</dbReference>